<dbReference type="RefSeq" id="WP_225978266.1">
    <property type="nucleotide sequence ID" value="NZ_BJFL01000007.1"/>
</dbReference>
<gene>
    <name evidence="3" type="ORF">GTS_20870</name>
</gene>
<reference evidence="4" key="1">
    <citation type="submission" date="2019-04" db="EMBL/GenBank/DDBJ databases">
        <title>Draft genome sequence of Pseudonocardiaceae bacterium SL3-2-4.</title>
        <authorList>
            <person name="Ningsih F."/>
            <person name="Yokota A."/>
            <person name="Sakai Y."/>
            <person name="Nanatani K."/>
            <person name="Yabe S."/>
            <person name="Oetari A."/>
            <person name="Sjamsuridzal W."/>
        </authorList>
    </citation>
    <scope>NUCLEOTIDE SEQUENCE [LARGE SCALE GENOMIC DNA]</scope>
    <source>
        <strain evidence="4">SL3-2-4</strain>
    </source>
</reference>
<evidence type="ECO:0000256" key="2">
    <source>
        <dbReference type="SAM" id="Phobius"/>
    </source>
</evidence>
<feature type="compositionally biased region" description="Basic and acidic residues" evidence="1">
    <location>
        <begin position="473"/>
        <end position="484"/>
    </location>
</feature>
<keyword evidence="2" id="KW-1133">Transmembrane helix</keyword>
<dbReference type="Proteomes" id="UP000298860">
    <property type="component" value="Unassembled WGS sequence"/>
</dbReference>
<dbReference type="EMBL" id="BJFL01000007">
    <property type="protein sequence ID" value="GDY30454.1"/>
    <property type="molecule type" value="Genomic_DNA"/>
</dbReference>
<keyword evidence="2" id="KW-0472">Membrane</keyword>
<feature type="transmembrane region" description="Helical" evidence="2">
    <location>
        <begin position="20"/>
        <end position="41"/>
    </location>
</feature>
<name>A0A4D4J4R6_9PSEU</name>
<evidence type="ECO:0000313" key="4">
    <source>
        <dbReference type="Proteomes" id="UP000298860"/>
    </source>
</evidence>
<accession>A0A4D4J4R6</accession>
<keyword evidence="2" id="KW-0812">Transmembrane</keyword>
<comment type="caution">
    <text evidence="3">The sequence shown here is derived from an EMBL/GenBank/DDBJ whole genome shotgun (WGS) entry which is preliminary data.</text>
</comment>
<dbReference type="AlphaFoldDB" id="A0A4D4J4R6"/>
<feature type="region of interest" description="Disordered" evidence="1">
    <location>
        <begin position="453"/>
        <end position="490"/>
    </location>
</feature>
<keyword evidence="4" id="KW-1185">Reference proteome</keyword>
<sequence length="490" mass="51237">MPRRHRASHRRRPPERPLRLTPIVAGLPLLLVGTAVTGMVLHGQPIPVITVADAAQRQANPNCTLIVPADPLSAAGLATPYELVATDPRKGPCREVNPNQTAFVEATIVDPATGALSVYHPLVVDRGTRPAADPIVPRLPQGAVVGLWFGFNGDTLTLRDTRTRQGDSSLQQGQCVNGLDGSPFGQFAYCNAPAFFAAANGAIAAGKLKIPALGKATDGQPCPTTRDFTLVDQDQSDNVTTSYLVGPDRRTAQNTTANAQRFGTKRTLVNGSDNLLLDAFVDPALGCTPFTAPDIGNGGQPSTSLALDELQAAADQAAPVALVPPNDPMAQVDGKTNPTKEDFYRAGVDQPPLSPAEEEGAAAGGANGVRGAARAYCQNLVDRGPQRLQLDHDLTVRSPSPDKAAANNLFTFLAQRLMTSFTELGCGDLLGTRNPVQVKTDRNGVAVDATITAPAPAPLPVPASGAPPVDPKTVPDADNARANEGDPTTW</sequence>
<organism evidence="3 4">
    <name type="scientific">Gandjariella thermophila</name>
    <dbReference type="NCBI Taxonomy" id="1931992"/>
    <lineage>
        <taxon>Bacteria</taxon>
        <taxon>Bacillati</taxon>
        <taxon>Actinomycetota</taxon>
        <taxon>Actinomycetes</taxon>
        <taxon>Pseudonocardiales</taxon>
        <taxon>Pseudonocardiaceae</taxon>
        <taxon>Gandjariella</taxon>
    </lineage>
</organism>
<evidence type="ECO:0000313" key="3">
    <source>
        <dbReference type="EMBL" id="GDY30454.1"/>
    </source>
</evidence>
<evidence type="ECO:0000256" key="1">
    <source>
        <dbReference type="SAM" id="MobiDB-lite"/>
    </source>
</evidence>
<proteinExistence type="predicted"/>
<protein>
    <submittedName>
        <fullName evidence="3">Uncharacterized protein</fullName>
    </submittedName>
</protein>